<comment type="caution">
    <text evidence="2">The sequence shown here is derived from an EMBL/GenBank/DDBJ whole genome shotgun (WGS) entry which is preliminary data.</text>
</comment>
<gene>
    <name evidence="2" type="ORF">VN97_g8151</name>
</gene>
<reference evidence="2" key="2">
    <citation type="journal article" date="2016" name="Fungal Biol.">
        <title>Ochratoxin A production by Penicillium thymicola.</title>
        <authorList>
            <person name="Nguyen H.D.T."/>
            <person name="McMullin D.R."/>
            <person name="Ponomareva E."/>
            <person name="Riley R."/>
            <person name="Pomraning K.R."/>
            <person name="Baker S.E."/>
            <person name="Seifert K.A."/>
        </authorList>
    </citation>
    <scope>NUCLEOTIDE SEQUENCE</scope>
    <source>
        <strain evidence="2">DAOM 180753</strain>
    </source>
</reference>
<keyword evidence="1" id="KW-0732">Signal</keyword>
<sequence>MRFHFPFVLPLATVALAGPFSFPLINGFPFPDSVALEELFTRAGGNFTNAPLAPKFNDDSLTSWKLQAFNEFMEVAFFTQLIANITDRVSGYELSPEHEDYILNSLRVIQAVRHPPSFQTVAYGQEGDLISVKQQEEMHAYNANDAVRHFTNGSHIFPCTYVFPVSTFASAIVFAQTFTDMYIGLLTNIQQRTARSLGTDSDSIIYVLGQALGQEGQQSGWYRTLQGKHPSAEPFLTSSTRELAFSWLHRFIVPGSCPNLEAIPLRIFPPLDVLTPVSGNGRVVFEVPGPVDSQTQRVAFVNGALVPTVVPFSIIGQVSCGETVFSEIVAHFPFSHNVMHGMTLATVVKSGSDFITAQDVTDVTLYGPAVIEVA</sequence>
<proteinExistence type="predicted"/>
<dbReference type="Proteomes" id="UP001227192">
    <property type="component" value="Unassembled WGS sequence"/>
</dbReference>
<protein>
    <submittedName>
        <fullName evidence="2">Uncharacterized protein</fullName>
    </submittedName>
</protein>
<dbReference type="AlphaFoldDB" id="A0AAI9TD82"/>
<organism evidence="2 3">
    <name type="scientific">Penicillium thymicola</name>
    <dbReference type="NCBI Taxonomy" id="293382"/>
    <lineage>
        <taxon>Eukaryota</taxon>
        <taxon>Fungi</taxon>
        <taxon>Dikarya</taxon>
        <taxon>Ascomycota</taxon>
        <taxon>Pezizomycotina</taxon>
        <taxon>Eurotiomycetes</taxon>
        <taxon>Eurotiomycetidae</taxon>
        <taxon>Eurotiales</taxon>
        <taxon>Aspergillaceae</taxon>
        <taxon>Penicillium</taxon>
    </lineage>
</organism>
<reference evidence="2" key="1">
    <citation type="submission" date="2015-06" db="EMBL/GenBank/DDBJ databases">
        <authorList>
            <person name="Nguyen H."/>
        </authorList>
    </citation>
    <scope>NUCLEOTIDE SEQUENCE</scope>
    <source>
        <strain evidence="2">DAOM 180753</strain>
    </source>
</reference>
<evidence type="ECO:0000313" key="2">
    <source>
        <dbReference type="EMBL" id="KAJ9485197.1"/>
    </source>
</evidence>
<feature type="signal peptide" evidence="1">
    <location>
        <begin position="1"/>
        <end position="17"/>
    </location>
</feature>
<evidence type="ECO:0000256" key="1">
    <source>
        <dbReference type="SAM" id="SignalP"/>
    </source>
</evidence>
<accession>A0AAI9TD82</accession>
<feature type="chain" id="PRO_5042613322" evidence="1">
    <location>
        <begin position="18"/>
        <end position="374"/>
    </location>
</feature>
<dbReference type="EMBL" id="LACB01000280">
    <property type="protein sequence ID" value="KAJ9485197.1"/>
    <property type="molecule type" value="Genomic_DNA"/>
</dbReference>
<evidence type="ECO:0000313" key="3">
    <source>
        <dbReference type="Proteomes" id="UP001227192"/>
    </source>
</evidence>
<keyword evidence="3" id="KW-1185">Reference proteome</keyword>
<name>A0AAI9TD82_PENTH</name>